<feature type="transmembrane region" description="Helical" evidence="6">
    <location>
        <begin position="150"/>
        <end position="172"/>
    </location>
</feature>
<feature type="transmembrane region" description="Helical" evidence="6">
    <location>
        <begin position="322"/>
        <end position="338"/>
    </location>
</feature>
<feature type="transmembrane region" description="Helical" evidence="6">
    <location>
        <begin position="56"/>
        <end position="77"/>
    </location>
</feature>
<sequence length="419" mass="45561">MYHEPMFHSSKKISSSNAYAWIVVLLLTLVWMLNYLDRQVLFSVFPLLEKELHISTFQLGLLGTSFLWVYAFSSPIAGYLADRIGSKRMICASLLVWSAVTLATGHARSFERLLWLRSLMGISEACYLPAGLALIAAFHSQRTRAKAISLHYSGTYIGTVLGGTLGGLLAAYYGWRSVFGIFGAVGCAYAIVLLLVLRDKAPVEEKPVAAQRHVREIVIEILTTPGYRKLLIVFAIASVCDWAIYTWMPFYLYESFHFSLAKAGFAATFYMKAGGFAGLLVGGFLGDAWFRFSRSGYVFTQTAGLLIAAPFLVLSGITRVPAMLYVGMVLFGLGKGMYDGNTMPVLCEGVDPHRRATAFGILNFAGTFCGGIVAAGAGALKSHIGLGPIFGICGGLLLVGALITFRIRMERRPVTGMGV</sequence>
<dbReference type="PANTHER" id="PTHR43124:SF3">
    <property type="entry name" value="CHLORAMPHENICOL EFFLUX PUMP RV0191"/>
    <property type="match status" value="1"/>
</dbReference>
<evidence type="ECO:0000256" key="3">
    <source>
        <dbReference type="ARBA" id="ARBA00022692"/>
    </source>
</evidence>
<dbReference type="Gene3D" id="1.20.1250.20">
    <property type="entry name" value="MFS general substrate transporter like domains"/>
    <property type="match status" value="1"/>
</dbReference>
<dbReference type="InterPro" id="IPR050189">
    <property type="entry name" value="MFS_Efflux_Transporters"/>
</dbReference>
<feature type="transmembrane region" description="Helical" evidence="6">
    <location>
        <begin position="359"/>
        <end position="380"/>
    </location>
</feature>
<dbReference type="PANTHER" id="PTHR43124">
    <property type="entry name" value="PURINE EFFLUX PUMP PBUE"/>
    <property type="match status" value="1"/>
</dbReference>
<feature type="transmembrane region" description="Helical" evidence="6">
    <location>
        <begin position="297"/>
        <end position="316"/>
    </location>
</feature>
<feature type="transmembrane region" description="Helical" evidence="6">
    <location>
        <begin position="119"/>
        <end position="138"/>
    </location>
</feature>
<feature type="transmembrane region" description="Helical" evidence="6">
    <location>
        <begin position="89"/>
        <end position="107"/>
    </location>
</feature>
<keyword evidence="9" id="KW-1185">Reference proteome</keyword>
<accession>A0A916RS75</accession>
<evidence type="ECO:0000259" key="7">
    <source>
        <dbReference type="PROSITE" id="PS50850"/>
    </source>
</evidence>
<dbReference type="InterPro" id="IPR036259">
    <property type="entry name" value="MFS_trans_sf"/>
</dbReference>
<dbReference type="EMBL" id="BMJB01000001">
    <property type="protein sequence ID" value="GGA65110.1"/>
    <property type="molecule type" value="Genomic_DNA"/>
</dbReference>
<gene>
    <name evidence="8" type="ORF">GCM10011507_15890</name>
</gene>
<comment type="caution">
    <text evidence="8">The sequence shown here is derived from an EMBL/GenBank/DDBJ whole genome shotgun (WGS) entry which is preliminary data.</text>
</comment>
<evidence type="ECO:0000256" key="4">
    <source>
        <dbReference type="ARBA" id="ARBA00022989"/>
    </source>
</evidence>
<evidence type="ECO:0000256" key="2">
    <source>
        <dbReference type="ARBA" id="ARBA00022475"/>
    </source>
</evidence>
<keyword evidence="4 6" id="KW-1133">Transmembrane helix</keyword>
<dbReference type="GO" id="GO:0005886">
    <property type="term" value="C:plasma membrane"/>
    <property type="evidence" value="ECO:0007669"/>
    <property type="project" value="UniProtKB-SubCell"/>
</dbReference>
<feature type="transmembrane region" description="Helical" evidence="6">
    <location>
        <begin position="18"/>
        <end position="36"/>
    </location>
</feature>
<reference evidence="8" key="1">
    <citation type="journal article" date="2014" name="Int. J. Syst. Evol. Microbiol.">
        <title>Complete genome sequence of Corynebacterium casei LMG S-19264T (=DSM 44701T), isolated from a smear-ripened cheese.</title>
        <authorList>
            <consortium name="US DOE Joint Genome Institute (JGI-PGF)"/>
            <person name="Walter F."/>
            <person name="Albersmeier A."/>
            <person name="Kalinowski J."/>
            <person name="Ruckert C."/>
        </authorList>
    </citation>
    <scope>NUCLEOTIDE SEQUENCE</scope>
    <source>
        <strain evidence="8">CGMCC 1.15447</strain>
    </source>
</reference>
<feature type="transmembrane region" description="Helical" evidence="6">
    <location>
        <begin position="230"/>
        <end position="253"/>
    </location>
</feature>
<dbReference type="AlphaFoldDB" id="A0A916RS75"/>
<organism evidence="8 9">
    <name type="scientific">Edaphobacter acidisoli</name>
    <dbReference type="NCBI Taxonomy" id="2040573"/>
    <lineage>
        <taxon>Bacteria</taxon>
        <taxon>Pseudomonadati</taxon>
        <taxon>Acidobacteriota</taxon>
        <taxon>Terriglobia</taxon>
        <taxon>Terriglobales</taxon>
        <taxon>Acidobacteriaceae</taxon>
        <taxon>Edaphobacter</taxon>
    </lineage>
</organism>
<comment type="subcellular location">
    <subcellularLocation>
        <location evidence="1">Cell membrane</location>
        <topology evidence="1">Multi-pass membrane protein</topology>
    </subcellularLocation>
</comment>
<protein>
    <submittedName>
        <fullName evidence="8">MFS transporter</fullName>
    </submittedName>
</protein>
<proteinExistence type="predicted"/>
<evidence type="ECO:0000256" key="6">
    <source>
        <dbReference type="SAM" id="Phobius"/>
    </source>
</evidence>
<keyword evidence="2" id="KW-1003">Cell membrane</keyword>
<name>A0A916RS75_9BACT</name>
<dbReference type="PROSITE" id="PS50850">
    <property type="entry name" value="MFS"/>
    <property type="match status" value="1"/>
</dbReference>
<dbReference type="Pfam" id="PF07690">
    <property type="entry name" value="MFS_1"/>
    <property type="match status" value="1"/>
</dbReference>
<evidence type="ECO:0000313" key="8">
    <source>
        <dbReference type="EMBL" id="GGA65110.1"/>
    </source>
</evidence>
<keyword evidence="3 6" id="KW-0812">Transmembrane</keyword>
<keyword evidence="5 6" id="KW-0472">Membrane</keyword>
<evidence type="ECO:0000313" key="9">
    <source>
        <dbReference type="Proteomes" id="UP000648801"/>
    </source>
</evidence>
<dbReference type="Proteomes" id="UP000648801">
    <property type="component" value="Unassembled WGS sequence"/>
</dbReference>
<evidence type="ECO:0000256" key="1">
    <source>
        <dbReference type="ARBA" id="ARBA00004651"/>
    </source>
</evidence>
<dbReference type="GO" id="GO:0022857">
    <property type="term" value="F:transmembrane transporter activity"/>
    <property type="evidence" value="ECO:0007669"/>
    <property type="project" value="InterPro"/>
</dbReference>
<reference evidence="8" key="2">
    <citation type="submission" date="2020-09" db="EMBL/GenBank/DDBJ databases">
        <authorList>
            <person name="Sun Q."/>
            <person name="Zhou Y."/>
        </authorList>
    </citation>
    <scope>NUCLEOTIDE SEQUENCE</scope>
    <source>
        <strain evidence="8">CGMCC 1.15447</strain>
    </source>
</reference>
<feature type="transmembrane region" description="Helical" evidence="6">
    <location>
        <begin position="265"/>
        <end position="285"/>
    </location>
</feature>
<feature type="domain" description="Major facilitator superfamily (MFS) profile" evidence="7">
    <location>
        <begin position="23"/>
        <end position="412"/>
    </location>
</feature>
<dbReference type="SUPFAM" id="SSF103473">
    <property type="entry name" value="MFS general substrate transporter"/>
    <property type="match status" value="1"/>
</dbReference>
<dbReference type="InterPro" id="IPR011701">
    <property type="entry name" value="MFS"/>
</dbReference>
<feature type="transmembrane region" description="Helical" evidence="6">
    <location>
        <begin position="386"/>
        <end position="407"/>
    </location>
</feature>
<feature type="transmembrane region" description="Helical" evidence="6">
    <location>
        <begin position="178"/>
        <end position="197"/>
    </location>
</feature>
<dbReference type="InterPro" id="IPR020846">
    <property type="entry name" value="MFS_dom"/>
</dbReference>
<evidence type="ECO:0000256" key="5">
    <source>
        <dbReference type="ARBA" id="ARBA00023136"/>
    </source>
</evidence>